<accession>A0AAD4QY86</accession>
<keyword evidence="1" id="KW-0732">Signal</keyword>
<evidence type="ECO:0000313" key="2">
    <source>
        <dbReference type="EMBL" id="KAI1697676.1"/>
    </source>
</evidence>
<protein>
    <recommendedName>
        <fullName evidence="4">Secreted protein</fullName>
    </recommendedName>
</protein>
<dbReference type="EMBL" id="JAKKPZ010000256">
    <property type="protein sequence ID" value="KAI1697676.1"/>
    <property type="molecule type" value="Genomic_DNA"/>
</dbReference>
<evidence type="ECO:0000256" key="1">
    <source>
        <dbReference type="SAM" id="SignalP"/>
    </source>
</evidence>
<organism evidence="2 3">
    <name type="scientific">Ditylenchus destructor</name>
    <dbReference type="NCBI Taxonomy" id="166010"/>
    <lineage>
        <taxon>Eukaryota</taxon>
        <taxon>Metazoa</taxon>
        <taxon>Ecdysozoa</taxon>
        <taxon>Nematoda</taxon>
        <taxon>Chromadorea</taxon>
        <taxon>Rhabditida</taxon>
        <taxon>Tylenchina</taxon>
        <taxon>Tylenchomorpha</taxon>
        <taxon>Sphaerularioidea</taxon>
        <taxon>Anguinidae</taxon>
        <taxon>Anguininae</taxon>
        <taxon>Ditylenchus</taxon>
    </lineage>
</organism>
<sequence>MFRVFVLIVWFHSSEVKALNCYYGRTTAESGMSGIPLVPCAKIANGCLKQDDPTGSGMTDRGCMKQGRYSPEPIYMV</sequence>
<dbReference type="Proteomes" id="UP001201812">
    <property type="component" value="Unassembled WGS sequence"/>
</dbReference>
<proteinExistence type="predicted"/>
<name>A0AAD4QY86_9BILA</name>
<reference evidence="2" key="1">
    <citation type="submission" date="2022-01" db="EMBL/GenBank/DDBJ databases">
        <title>Genome Sequence Resource for Two Populations of Ditylenchus destructor, the Migratory Endoparasitic Phytonematode.</title>
        <authorList>
            <person name="Zhang H."/>
            <person name="Lin R."/>
            <person name="Xie B."/>
        </authorList>
    </citation>
    <scope>NUCLEOTIDE SEQUENCE</scope>
    <source>
        <strain evidence="2">BazhouSP</strain>
    </source>
</reference>
<evidence type="ECO:0008006" key="4">
    <source>
        <dbReference type="Google" id="ProtNLM"/>
    </source>
</evidence>
<evidence type="ECO:0000313" key="3">
    <source>
        <dbReference type="Proteomes" id="UP001201812"/>
    </source>
</evidence>
<comment type="caution">
    <text evidence="2">The sequence shown here is derived from an EMBL/GenBank/DDBJ whole genome shotgun (WGS) entry which is preliminary data.</text>
</comment>
<feature type="signal peptide" evidence="1">
    <location>
        <begin position="1"/>
        <end position="18"/>
    </location>
</feature>
<dbReference type="AlphaFoldDB" id="A0AAD4QY86"/>
<feature type="chain" id="PRO_5042110349" description="Secreted protein" evidence="1">
    <location>
        <begin position="19"/>
        <end position="77"/>
    </location>
</feature>
<keyword evidence="3" id="KW-1185">Reference proteome</keyword>
<gene>
    <name evidence="2" type="ORF">DdX_18371</name>
</gene>